<reference evidence="2" key="1">
    <citation type="submission" date="2019-03" db="EMBL/GenBank/DDBJ databases">
        <authorList>
            <person name="Mank J."/>
            <person name="Almeida P."/>
        </authorList>
    </citation>
    <scope>NUCLEOTIDE SEQUENCE</scope>
    <source>
        <strain evidence="2">78183</strain>
    </source>
</reference>
<name>A0A6N2JXD4_SALVM</name>
<feature type="region of interest" description="Disordered" evidence="1">
    <location>
        <begin position="28"/>
        <end position="47"/>
    </location>
</feature>
<evidence type="ECO:0000256" key="1">
    <source>
        <dbReference type="SAM" id="MobiDB-lite"/>
    </source>
</evidence>
<feature type="compositionally biased region" description="Polar residues" evidence="1">
    <location>
        <begin position="70"/>
        <end position="80"/>
    </location>
</feature>
<proteinExistence type="predicted"/>
<sequence length="87" mass="10272">MDLKESVSKYKVLKQFILKESRPQFFLEDKKEPTTHKQRQSITPPTSSFRSYKQLEVLLSDGIETDLERTQGSPERSSYFLQRRPCC</sequence>
<protein>
    <submittedName>
        <fullName evidence="2">Uncharacterized protein</fullName>
    </submittedName>
</protein>
<accession>A0A6N2JXD4</accession>
<gene>
    <name evidence="2" type="ORF">SVIM_LOCUS5354</name>
</gene>
<dbReference type="AlphaFoldDB" id="A0A6N2JXD4"/>
<evidence type="ECO:0000313" key="2">
    <source>
        <dbReference type="EMBL" id="VFU20422.1"/>
    </source>
</evidence>
<organism evidence="2">
    <name type="scientific">Salix viminalis</name>
    <name type="common">Common osier</name>
    <name type="synonym">Basket willow</name>
    <dbReference type="NCBI Taxonomy" id="40686"/>
    <lineage>
        <taxon>Eukaryota</taxon>
        <taxon>Viridiplantae</taxon>
        <taxon>Streptophyta</taxon>
        <taxon>Embryophyta</taxon>
        <taxon>Tracheophyta</taxon>
        <taxon>Spermatophyta</taxon>
        <taxon>Magnoliopsida</taxon>
        <taxon>eudicotyledons</taxon>
        <taxon>Gunneridae</taxon>
        <taxon>Pentapetalae</taxon>
        <taxon>rosids</taxon>
        <taxon>fabids</taxon>
        <taxon>Malpighiales</taxon>
        <taxon>Salicaceae</taxon>
        <taxon>Saliceae</taxon>
        <taxon>Salix</taxon>
    </lineage>
</organism>
<dbReference type="EMBL" id="CAADRP010000001">
    <property type="protein sequence ID" value="VFU20422.1"/>
    <property type="molecule type" value="Genomic_DNA"/>
</dbReference>
<feature type="region of interest" description="Disordered" evidence="1">
    <location>
        <begin position="65"/>
        <end position="87"/>
    </location>
</feature>